<proteinExistence type="predicted"/>
<dbReference type="AlphaFoldDB" id="A0A2N5UMX1"/>
<dbReference type="EMBL" id="PGCI01000119">
    <property type="protein sequence ID" value="PLW39093.1"/>
    <property type="molecule type" value="Genomic_DNA"/>
</dbReference>
<gene>
    <name evidence="2" type="ORF">PCASD_08914</name>
</gene>
<feature type="region of interest" description="Disordered" evidence="1">
    <location>
        <begin position="64"/>
        <end position="88"/>
    </location>
</feature>
<feature type="compositionally biased region" description="Polar residues" evidence="1">
    <location>
        <begin position="16"/>
        <end position="25"/>
    </location>
</feature>
<feature type="region of interest" description="Disordered" evidence="1">
    <location>
        <begin position="1"/>
        <end position="30"/>
    </location>
</feature>
<feature type="compositionally biased region" description="Basic and acidic residues" evidence="1">
    <location>
        <begin position="122"/>
        <end position="134"/>
    </location>
</feature>
<name>A0A2N5UMX1_9BASI</name>
<dbReference type="PANTHER" id="PTHR47501">
    <property type="entry name" value="TRANSPOSASE-RELATED"/>
    <property type="match status" value="1"/>
</dbReference>
<comment type="caution">
    <text evidence="2">The sequence shown here is derived from an EMBL/GenBank/DDBJ whole genome shotgun (WGS) entry which is preliminary data.</text>
</comment>
<organism evidence="2 3">
    <name type="scientific">Puccinia coronata f. sp. avenae</name>
    <dbReference type="NCBI Taxonomy" id="200324"/>
    <lineage>
        <taxon>Eukaryota</taxon>
        <taxon>Fungi</taxon>
        <taxon>Dikarya</taxon>
        <taxon>Basidiomycota</taxon>
        <taxon>Pucciniomycotina</taxon>
        <taxon>Pucciniomycetes</taxon>
        <taxon>Pucciniales</taxon>
        <taxon>Pucciniaceae</taxon>
        <taxon>Puccinia</taxon>
    </lineage>
</organism>
<evidence type="ECO:0000313" key="2">
    <source>
        <dbReference type="EMBL" id="PLW39093.1"/>
    </source>
</evidence>
<sequence>MAQIEEVEDDVPSTPPNTTGSNIPGPQSVRRESTCLRTPINCPGFIPTSCDSFWALVPLATTDKTQKSKPSTVAHKDQLPSGTTNLGSQVVDKNNCRDVVQQVSRRTGKVIDVDLAQDSDEENRKAGEKKAKGLDKDGYEHPTLYFYPRGEGPKQKDTQTTLFQCQWCLGQFKTSRNSSYNLKTHRDGGFNKGTNKPQPVCTGRSKAIASGCKLPPTATQIASDEANANPLGSGTLIAFTSRGCFDNTTLNKLIVIWIINSRIWASSHTHQLYLEQQLQVIKAIKASDSQISLVSDVWNTKGSHKAPEKTDKYFPTLDTIAEDEEEAEQTQGDQHDIIEATNNEENGDKADIDPEDAEKQTLVPGWECDDGEDEEVDNSITSGIGFTLKKNILIPTKAG</sequence>
<reference evidence="2 3" key="1">
    <citation type="submission" date="2017-11" db="EMBL/GenBank/DDBJ databases">
        <title>De novo assembly and phasing of dikaryotic genomes from two isolates of Puccinia coronata f. sp. avenae, the causal agent of oat crown rust.</title>
        <authorList>
            <person name="Miller M.E."/>
            <person name="Zhang Y."/>
            <person name="Omidvar V."/>
            <person name="Sperschneider J."/>
            <person name="Schwessinger B."/>
            <person name="Raley C."/>
            <person name="Palmer J.M."/>
            <person name="Garnica D."/>
            <person name="Upadhyaya N."/>
            <person name="Rathjen J."/>
            <person name="Taylor J.M."/>
            <person name="Park R.F."/>
            <person name="Dodds P.N."/>
            <person name="Hirsch C.D."/>
            <person name="Kianian S.F."/>
            <person name="Figueroa M."/>
        </authorList>
    </citation>
    <scope>NUCLEOTIDE SEQUENCE [LARGE SCALE GENOMIC DNA]</scope>
    <source>
        <strain evidence="2">12SD80</strain>
    </source>
</reference>
<feature type="compositionally biased region" description="Acidic residues" evidence="1">
    <location>
        <begin position="1"/>
        <end position="11"/>
    </location>
</feature>
<dbReference type="PANTHER" id="PTHR47501:SF5">
    <property type="entry name" value="HAT C-TERMINAL DIMERISATION DOMAIN-CONTAINING PROTEIN"/>
    <property type="match status" value="1"/>
</dbReference>
<evidence type="ECO:0000256" key="1">
    <source>
        <dbReference type="SAM" id="MobiDB-lite"/>
    </source>
</evidence>
<evidence type="ECO:0000313" key="3">
    <source>
        <dbReference type="Proteomes" id="UP000235392"/>
    </source>
</evidence>
<feature type="region of interest" description="Disordered" evidence="1">
    <location>
        <begin position="115"/>
        <end position="134"/>
    </location>
</feature>
<dbReference type="Proteomes" id="UP000235392">
    <property type="component" value="Unassembled WGS sequence"/>
</dbReference>
<accession>A0A2N5UMX1</accession>
<protein>
    <submittedName>
        <fullName evidence="2">Uncharacterized protein</fullName>
    </submittedName>
</protein>